<proteinExistence type="predicted"/>
<dbReference type="GO" id="GO:0016567">
    <property type="term" value="P:protein ubiquitination"/>
    <property type="evidence" value="ECO:0007669"/>
    <property type="project" value="TreeGrafter"/>
</dbReference>
<keyword evidence="4" id="KW-1185">Reference proteome</keyword>
<dbReference type="NCBIfam" id="NF047832">
    <property type="entry name" value="caspase_w_EACC1"/>
    <property type="match status" value="1"/>
</dbReference>
<dbReference type="InterPro" id="IPR045134">
    <property type="entry name" value="UHRF1/2-like"/>
</dbReference>
<accession>A0A931A3K5</accession>
<dbReference type="AlphaFoldDB" id="A0A931A3K5"/>
<dbReference type="SUPFAM" id="SSF88697">
    <property type="entry name" value="PUA domain-like"/>
    <property type="match status" value="1"/>
</dbReference>
<dbReference type="EMBL" id="JADOGI010000015">
    <property type="protein sequence ID" value="MBF8185566.1"/>
    <property type="molecule type" value="Genomic_DNA"/>
</dbReference>
<dbReference type="Gene3D" id="3.40.50.1460">
    <property type="match status" value="1"/>
</dbReference>
<evidence type="ECO:0000313" key="3">
    <source>
        <dbReference type="EMBL" id="MBF8185566.1"/>
    </source>
</evidence>
<feature type="region of interest" description="Disordered" evidence="1">
    <location>
        <begin position="311"/>
        <end position="330"/>
    </location>
</feature>
<name>A0A931A3K5_9ACTN</name>
<dbReference type="InterPro" id="IPR003105">
    <property type="entry name" value="SRA_YDG"/>
</dbReference>
<sequence length="537" mass="58840">MTKPPNTLKSRAVLIGTSSYLQMAALPAVENNLKALQELLEDGALWGLPPTHCTVVRDPELATDMLDPVREAAAAAEDTLVVYFSGHGLLDDSGELYLTLPESDRDRMYTSVRYAYLKDQLLDSRARHKVVILDCCYSGRALGAMGADDEVRLADSAAMSGTYVMAAANDTARVVGEYSAFSGELISLIRNGIPDQGAMLTVDVLFKTVREALHNKGLPIPQKRERDFGADLPLFYNKAYQQPSKEHYGPVANVEPSRLFATRRELHDEGIHRPLQAGICGTAERGGAESIVVSGGYKDDRDYGNVIIYTGHGGRDPNTGEQVADQSPTDSGNAALIKSIITEIPVRVVRGSGGNPEFSPEYGYSYDGLFRVTDYWTKPGVDGPTVLQFRLEKTVDSGVRRSVDVTGRGVDLGRWSKVSTETYADIAIADSLKRLYEYSCQVCNFTVEVPGGLRIAVAVHIKGLNLPHNGPDAHDNMLCLCLNHADLFRYGAIVIDESFQVINQIDGEPIGDLIVKHEISKDYLGYHRQHHLMDAHL</sequence>
<dbReference type="InterPro" id="IPR015947">
    <property type="entry name" value="PUA-like_sf"/>
</dbReference>
<evidence type="ECO:0000313" key="4">
    <source>
        <dbReference type="Proteomes" id="UP000605361"/>
    </source>
</evidence>
<evidence type="ECO:0000259" key="2">
    <source>
        <dbReference type="PROSITE" id="PS51015"/>
    </source>
</evidence>
<feature type="compositionally biased region" description="Polar residues" evidence="1">
    <location>
        <begin position="319"/>
        <end position="330"/>
    </location>
</feature>
<dbReference type="GO" id="GO:0061630">
    <property type="term" value="F:ubiquitin protein ligase activity"/>
    <property type="evidence" value="ECO:0007669"/>
    <property type="project" value="TreeGrafter"/>
</dbReference>
<dbReference type="Pfam" id="PF02182">
    <property type="entry name" value="SAD_SRA"/>
    <property type="match status" value="1"/>
</dbReference>
<evidence type="ECO:0000256" key="1">
    <source>
        <dbReference type="SAM" id="MobiDB-lite"/>
    </source>
</evidence>
<dbReference type="SUPFAM" id="SSF52129">
    <property type="entry name" value="Caspase-like"/>
    <property type="match status" value="1"/>
</dbReference>
<organism evidence="3 4">
    <name type="scientific">Nonomuraea cypriaca</name>
    <dbReference type="NCBI Taxonomy" id="1187855"/>
    <lineage>
        <taxon>Bacteria</taxon>
        <taxon>Bacillati</taxon>
        <taxon>Actinomycetota</taxon>
        <taxon>Actinomycetes</taxon>
        <taxon>Streptosporangiales</taxon>
        <taxon>Streptosporangiaceae</taxon>
        <taxon>Nonomuraea</taxon>
    </lineage>
</organism>
<dbReference type="GO" id="GO:0044027">
    <property type="term" value="P:negative regulation of gene expression via chromosomal CpG island methylation"/>
    <property type="evidence" value="ECO:0007669"/>
    <property type="project" value="TreeGrafter"/>
</dbReference>
<dbReference type="RefSeq" id="WP_195894548.1">
    <property type="nucleotide sequence ID" value="NZ_JADOGI010000015.1"/>
</dbReference>
<feature type="domain" description="YDG" evidence="2">
    <location>
        <begin position="249"/>
        <end position="393"/>
    </location>
</feature>
<dbReference type="Proteomes" id="UP000605361">
    <property type="component" value="Unassembled WGS sequence"/>
</dbReference>
<dbReference type="GO" id="GO:0006508">
    <property type="term" value="P:proteolysis"/>
    <property type="evidence" value="ECO:0007669"/>
    <property type="project" value="InterPro"/>
</dbReference>
<gene>
    <name evidence="3" type="ORF">ITP53_07415</name>
</gene>
<dbReference type="InterPro" id="IPR029030">
    <property type="entry name" value="Caspase-like_dom_sf"/>
</dbReference>
<comment type="caution">
    <text evidence="3">The sequence shown here is derived from an EMBL/GenBank/DDBJ whole genome shotgun (WGS) entry which is preliminary data.</text>
</comment>
<dbReference type="Gene3D" id="2.30.280.10">
    <property type="entry name" value="SRA-YDG"/>
    <property type="match status" value="1"/>
</dbReference>
<protein>
    <submittedName>
        <fullName evidence="3">Caspase family protein</fullName>
    </submittedName>
</protein>
<dbReference type="InterPro" id="IPR036987">
    <property type="entry name" value="SRA-YDG_sf"/>
</dbReference>
<dbReference type="Pfam" id="PF00656">
    <property type="entry name" value="Peptidase_C14"/>
    <property type="match status" value="1"/>
</dbReference>
<dbReference type="InterPro" id="IPR011600">
    <property type="entry name" value="Pept_C14_caspase"/>
</dbReference>
<dbReference type="PANTHER" id="PTHR14140">
    <property type="entry name" value="E3 UBIQUITIN-PROTEIN LIGASE UHRF-RELATED"/>
    <property type="match status" value="1"/>
</dbReference>
<reference evidence="3" key="1">
    <citation type="submission" date="2020-11" db="EMBL/GenBank/DDBJ databases">
        <title>Whole-genome analyses of Nonomuraea sp. K274.</title>
        <authorList>
            <person name="Veyisoglu A."/>
        </authorList>
    </citation>
    <scope>NUCLEOTIDE SEQUENCE</scope>
    <source>
        <strain evidence="3">K274</strain>
    </source>
</reference>
<dbReference type="PROSITE" id="PS51015">
    <property type="entry name" value="YDG"/>
    <property type="match status" value="1"/>
</dbReference>
<dbReference type="GO" id="GO:0004197">
    <property type="term" value="F:cysteine-type endopeptidase activity"/>
    <property type="evidence" value="ECO:0007669"/>
    <property type="project" value="InterPro"/>
</dbReference>
<dbReference type="PANTHER" id="PTHR14140:SF27">
    <property type="entry name" value="OS04G0289800 PROTEIN"/>
    <property type="match status" value="1"/>
</dbReference>
<dbReference type="SMART" id="SM00466">
    <property type="entry name" value="SRA"/>
    <property type="match status" value="1"/>
</dbReference>